<keyword evidence="2" id="KW-1185">Reference proteome</keyword>
<organism evidence="1 2">
    <name type="scientific">Brachionus plicatilis</name>
    <name type="common">Marine rotifer</name>
    <name type="synonym">Brachionus muelleri</name>
    <dbReference type="NCBI Taxonomy" id="10195"/>
    <lineage>
        <taxon>Eukaryota</taxon>
        <taxon>Metazoa</taxon>
        <taxon>Spiralia</taxon>
        <taxon>Gnathifera</taxon>
        <taxon>Rotifera</taxon>
        <taxon>Eurotatoria</taxon>
        <taxon>Monogononta</taxon>
        <taxon>Pseudotrocha</taxon>
        <taxon>Ploima</taxon>
        <taxon>Brachionidae</taxon>
        <taxon>Brachionus</taxon>
    </lineage>
</organism>
<comment type="caution">
    <text evidence="1">The sequence shown here is derived from an EMBL/GenBank/DDBJ whole genome shotgun (WGS) entry which is preliminary data.</text>
</comment>
<proteinExistence type="predicted"/>
<evidence type="ECO:0000313" key="2">
    <source>
        <dbReference type="Proteomes" id="UP000276133"/>
    </source>
</evidence>
<dbReference type="AlphaFoldDB" id="A0A3M7SJ16"/>
<dbReference type="Proteomes" id="UP000276133">
    <property type="component" value="Unassembled WGS sequence"/>
</dbReference>
<name>A0A3M7SJ16_BRAPC</name>
<accession>A0A3M7SJ16</accession>
<sequence length="79" mass="9156">MPKLALFNPIVGGTEDTFKNIKHIFEFFTFEEHKFRFVGVEFHLPIVKKMLNLLKMLNTINSPDKLIKSSISSLNKFNA</sequence>
<reference evidence="1 2" key="1">
    <citation type="journal article" date="2018" name="Sci. Rep.">
        <title>Genomic signatures of local adaptation to the degree of environmental predictability in rotifers.</title>
        <authorList>
            <person name="Franch-Gras L."/>
            <person name="Hahn C."/>
            <person name="Garcia-Roger E.M."/>
            <person name="Carmona M.J."/>
            <person name="Serra M."/>
            <person name="Gomez A."/>
        </authorList>
    </citation>
    <scope>NUCLEOTIDE SEQUENCE [LARGE SCALE GENOMIC DNA]</scope>
    <source>
        <strain evidence="1">HYR1</strain>
    </source>
</reference>
<dbReference type="EMBL" id="REGN01001288">
    <property type="protein sequence ID" value="RNA35756.1"/>
    <property type="molecule type" value="Genomic_DNA"/>
</dbReference>
<gene>
    <name evidence="1" type="ORF">BpHYR1_036416</name>
</gene>
<protein>
    <submittedName>
        <fullName evidence="1">Uncharacterized protein</fullName>
    </submittedName>
</protein>
<evidence type="ECO:0000313" key="1">
    <source>
        <dbReference type="EMBL" id="RNA35756.1"/>
    </source>
</evidence>